<dbReference type="Pfam" id="PF01694">
    <property type="entry name" value="Rhomboid"/>
    <property type="match status" value="1"/>
</dbReference>
<keyword evidence="4" id="KW-0378">Hydrolase</keyword>
<dbReference type="SUPFAM" id="SSF144091">
    <property type="entry name" value="Rhomboid-like"/>
    <property type="match status" value="1"/>
</dbReference>
<feature type="domain" description="Peptidase S54 rhomboid" evidence="8">
    <location>
        <begin position="43"/>
        <end position="178"/>
    </location>
</feature>
<reference evidence="9" key="1">
    <citation type="submission" date="2020-05" db="EMBL/GenBank/DDBJ databases">
        <authorList>
            <person name="Chiriac C."/>
            <person name="Salcher M."/>
            <person name="Ghai R."/>
            <person name="Kavagutti S V."/>
        </authorList>
    </citation>
    <scope>NUCLEOTIDE SEQUENCE</scope>
</reference>
<dbReference type="EMBL" id="CAESAG010000022">
    <property type="protein sequence ID" value="CAB4332013.1"/>
    <property type="molecule type" value="Genomic_DNA"/>
</dbReference>
<keyword evidence="3 7" id="KW-0812">Transmembrane</keyword>
<proteinExistence type="inferred from homology"/>
<dbReference type="InterPro" id="IPR035952">
    <property type="entry name" value="Rhomboid-like_sf"/>
</dbReference>
<dbReference type="AlphaFoldDB" id="A0A6J5YW88"/>
<comment type="subcellular location">
    <subcellularLocation>
        <location evidence="1">Membrane</location>
        <topology evidence="1">Multi-pass membrane protein</topology>
    </subcellularLocation>
</comment>
<dbReference type="InterPro" id="IPR022764">
    <property type="entry name" value="Peptidase_S54_rhomboid_dom"/>
</dbReference>
<dbReference type="Gene3D" id="1.20.1540.10">
    <property type="entry name" value="Rhomboid-like"/>
    <property type="match status" value="1"/>
</dbReference>
<dbReference type="PANTHER" id="PTHR43731:SF14">
    <property type="entry name" value="PRESENILIN-ASSOCIATED RHOMBOID-LIKE PROTEIN, MITOCHONDRIAL"/>
    <property type="match status" value="1"/>
</dbReference>
<evidence type="ECO:0000313" key="9">
    <source>
        <dbReference type="EMBL" id="CAB4332013.1"/>
    </source>
</evidence>
<dbReference type="InterPro" id="IPR050925">
    <property type="entry name" value="Rhomboid_protease_S54"/>
</dbReference>
<evidence type="ECO:0000256" key="1">
    <source>
        <dbReference type="ARBA" id="ARBA00004141"/>
    </source>
</evidence>
<evidence type="ECO:0000256" key="5">
    <source>
        <dbReference type="ARBA" id="ARBA00022989"/>
    </source>
</evidence>
<keyword evidence="5 7" id="KW-1133">Transmembrane helix</keyword>
<accession>A0A6J5YW88</accession>
<feature type="transmembrane region" description="Helical" evidence="7">
    <location>
        <begin position="45"/>
        <end position="67"/>
    </location>
</feature>
<evidence type="ECO:0000256" key="2">
    <source>
        <dbReference type="ARBA" id="ARBA00009045"/>
    </source>
</evidence>
<feature type="transmembrane region" description="Helical" evidence="7">
    <location>
        <begin position="7"/>
        <end position="33"/>
    </location>
</feature>
<evidence type="ECO:0000256" key="7">
    <source>
        <dbReference type="SAM" id="Phobius"/>
    </source>
</evidence>
<name>A0A6J5YW88_9ZZZZ</name>
<keyword evidence="6 7" id="KW-0472">Membrane</keyword>
<gene>
    <name evidence="9" type="ORF">UFOPK4080_00253</name>
</gene>
<protein>
    <submittedName>
        <fullName evidence="9">Unannotated protein</fullName>
    </submittedName>
</protein>
<dbReference type="GO" id="GO:0016020">
    <property type="term" value="C:membrane"/>
    <property type="evidence" value="ECO:0007669"/>
    <property type="project" value="UniProtKB-SubCell"/>
</dbReference>
<sequence>MKQRSSVITIITVICAFYLWELTDSGLIGTFGLYGIELLKSTNEWYRLVTVALVHDNSSVIPIHLAFNMLALHSLGTPVERYLGRSKFLIIFFVSLISGSITSAMSLGYNGYSIGASGAVFGLFGAFLVIGRKMGADLKSMFILIALNFALGFTIGGVDWRAHLGGLIGGAVITKVLLLSKPSRF</sequence>
<evidence type="ECO:0000259" key="8">
    <source>
        <dbReference type="Pfam" id="PF01694"/>
    </source>
</evidence>
<evidence type="ECO:0000256" key="4">
    <source>
        <dbReference type="ARBA" id="ARBA00022801"/>
    </source>
</evidence>
<dbReference type="GO" id="GO:0004252">
    <property type="term" value="F:serine-type endopeptidase activity"/>
    <property type="evidence" value="ECO:0007669"/>
    <property type="project" value="InterPro"/>
</dbReference>
<feature type="transmembrane region" description="Helical" evidence="7">
    <location>
        <begin position="162"/>
        <end position="180"/>
    </location>
</feature>
<evidence type="ECO:0000256" key="6">
    <source>
        <dbReference type="ARBA" id="ARBA00023136"/>
    </source>
</evidence>
<evidence type="ECO:0000256" key="3">
    <source>
        <dbReference type="ARBA" id="ARBA00022692"/>
    </source>
</evidence>
<feature type="transmembrane region" description="Helical" evidence="7">
    <location>
        <begin position="112"/>
        <end position="131"/>
    </location>
</feature>
<organism evidence="9">
    <name type="scientific">freshwater metagenome</name>
    <dbReference type="NCBI Taxonomy" id="449393"/>
    <lineage>
        <taxon>unclassified sequences</taxon>
        <taxon>metagenomes</taxon>
        <taxon>ecological metagenomes</taxon>
    </lineage>
</organism>
<dbReference type="PANTHER" id="PTHR43731">
    <property type="entry name" value="RHOMBOID PROTEASE"/>
    <property type="match status" value="1"/>
</dbReference>
<feature type="transmembrane region" description="Helical" evidence="7">
    <location>
        <begin position="138"/>
        <end position="156"/>
    </location>
</feature>
<comment type="similarity">
    <text evidence="2">Belongs to the peptidase S54 family.</text>
</comment>
<feature type="transmembrane region" description="Helical" evidence="7">
    <location>
        <begin position="88"/>
        <end position="106"/>
    </location>
</feature>